<dbReference type="InterPro" id="IPR006059">
    <property type="entry name" value="SBP"/>
</dbReference>
<feature type="signal peptide" evidence="1">
    <location>
        <begin position="1"/>
        <end position="32"/>
    </location>
</feature>
<protein>
    <submittedName>
        <fullName evidence="2">Alpha-glucoside ABC transporter substrate-binding protein</fullName>
    </submittedName>
</protein>
<reference evidence="2 3" key="1">
    <citation type="submission" date="2019-12" db="EMBL/GenBank/DDBJ databases">
        <title>Roseobacter cerasinus sp. nov., isolated from seawater around aquaculture.</title>
        <authorList>
            <person name="Muramatsu S."/>
            <person name="Takabe Y."/>
            <person name="Mori K."/>
            <person name="Takaichi S."/>
            <person name="Hanada S."/>
        </authorList>
    </citation>
    <scope>NUCLEOTIDE SEQUENCE [LARGE SCALE GENOMIC DNA]</scope>
    <source>
        <strain evidence="2 3">AI77</strain>
    </source>
</reference>
<proteinExistence type="predicted"/>
<evidence type="ECO:0000256" key="1">
    <source>
        <dbReference type="SAM" id="SignalP"/>
    </source>
</evidence>
<accession>A0A640VQG3</accession>
<comment type="caution">
    <text evidence="2">The sequence shown here is derived from an EMBL/GenBank/DDBJ whole genome shotgun (WGS) entry which is preliminary data.</text>
</comment>
<feature type="chain" id="PRO_5024818889" evidence="1">
    <location>
        <begin position="33"/>
        <end position="462"/>
    </location>
</feature>
<evidence type="ECO:0000313" key="2">
    <source>
        <dbReference type="EMBL" id="GFE49997.1"/>
    </source>
</evidence>
<keyword evidence="1" id="KW-0732">Signal</keyword>
<dbReference type="Pfam" id="PF01547">
    <property type="entry name" value="SBP_bac_1"/>
    <property type="match status" value="1"/>
</dbReference>
<keyword evidence="3" id="KW-1185">Reference proteome</keyword>
<gene>
    <name evidence="2" type="primary">aglE</name>
    <name evidence="2" type="ORF">So717_17500</name>
</gene>
<dbReference type="EMBL" id="BLIV01000003">
    <property type="protein sequence ID" value="GFE49997.1"/>
    <property type="molecule type" value="Genomic_DNA"/>
</dbReference>
<dbReference type="Gene3D" id="3.40.190.10">
    <property type="entry name" value="Periplasmic binding protein-like II"/>
    <property type="match status" value="2"/>
</dbReference>
<organism evidence="2 3">
    <name type="scientific">Roseobacter cerasinus</name>
    <dbReference type="NCBI Taxonomy" id="2602289"/>
    <lineage>
        <taxon>Bacteria</taxon>
        <taxon>Pseudomonadati</taxon>
        <taxon>Pseudomonadota</taxon>
        <taxon>Alphaproteobacteria</taxon>
        <taxon>Rhodobacterales</taxon>
        <taxon>Roseobacteraceae</taxon>
        <taxon>Roseobacter</taxon>
    </lineage>
</organism>
<name>A0A640VQG3_9RHOB</name>
<dbReference type="AlphaFoldDB" id="A0A640VQG3"/>
<dbReference type="Proteomes" id="UP000436522">
    <property type="component" value="Unassembled WGS sequence"/>
</dbReference>
<dbReference type="SUPFAM" id="SSF53850">
    <property type="entry name" value="Periplasmic binding protein-like II"/>
    <property type="match status" value="1"/>
</dbReference>
<evidence type="ECO:0000313" key="3">
    <source>
        <dbReference type="Proteomes" id="UP000436522"/>
    </source>
</evidence>
<sequence>MPKQALLREDIMKARFYAGAAALALFAGTAHADGHQPFAVGEGAFNWDSYNQIADAYDLSGQTVEITGPWTGDEKAKADKVFSYFTSATGATVNYSGSDSFEQDIVISARSGSAPNLAVFPQPGLAADMASQGLLTPLADGTADWVRDNYAAGQSWVDLGTYADQNGEDQMFGLFYRVDLKSLVWYSPEAFDEAGYDIPETMEELKDLTDLIVEEGGTPWCIGLGSGAATGWPATDWVEEMMLRTQAPEDYDAWVTNEMKFDDPKVIAAIEEFGAFARNDAYVDGGASAVANTDFRDSPTGLFSIPPKCYLHRQASFIPAFFPEGTELGEDADFFYFPAFADKDLGKPVLGAGTLFAITNPSEATTAFLEFMKAPIAHELWMAQGGFLTAHAGVNPETYVEDSLRAQGDILRNATTFRFDASDLMPGEIGAGAFWTGMVDYTTGASAEDVAKGIQERWDTIQ</sequence>